<dbReference type="AlphaFoldDB" id="A0A9D4QC68"/>
<reference evidence="2" key="2">
    <citation type="submission" date="2021-09" db="EMBL/GenBank/DDBJ databases">
        <authorList>
            <person name="Jia N."/>
            <person name="Wang J."/>
            <person name="Shi W."/>
            <person name="Du L."/>
            <person name="Sun Y."/>
            <person name="Zhan W."/>
            <person name="Jiang J."/>
            <person name="Wang Q."/>
            <person name="Zhang B."/>
            <person name="Ji P."/>
            <person name="Sakyi L.B."/>
            <person name="Cui X."/>
            <person name="Yuan T."/>
            <person name="Jiang B."/>
            <person name="Yang W."/>
            <person name="Lam T.T.-Y."/>
            <person name="Chang Q."/>
            <person name="Ding S."/>
            <person name="Wang X."/>
            <person name="Zhu J."/>
            <person name="Ruan X."/>
            <person name="Zhao L."/>
            <person name="Wei J."/>
            <person name="Que T."/>
            <person name="Du C."/>
            <person name="Cheng J."/>
            <person name="Dai P."/>
            <person name="Han X."/>
            <person name="Huang E."/>
            <person name="Gao Y."/>
            <person name="Liu J."/>
            <person name="Shao H."/>
            <person name="Ye R."/>
            <person name="Li L."/>
            <person name="Wei W."/>
            <person name="Wang X."/>
            <person name="Wang C."/>
            <person name="Huo Q."/>
            <person name="Li W."/>
            <person name="Guo W."/>
            <person name="Chen H."/>
            <person name="Chen S."/>
            <person name="Zhou L."/>
            <person name="Zhou L."/>
            <person name="Ni X."/>
            <person name="Tian J."/>
            <person name="Zhou Y."/>
            <person name="Sheng Y."/>
            <person name="Liu T."/>
            <person name="Pan Y."/>
            <person name="Xia L."/>
            <person name="Li J."/>
            <person name="Zhao F."/>
            <person name="Cao W."/>
        </authorList>
    </citation>
    <scope>NUCLEOTIDE SEQUENCE</scope>
    <source>
        <strain evidence="2">Rsan-2018</strain>
        <tissue evidence="2">Larvae</tissue>
    </source>
</reference>
<dbReference type="EMBL" id="JABSTV010001247">
    <property type="protein sequence ID" value="KAH7972028.1"/>
    <property type="molecule type" value="Genomic_DNA"/>
</dbReference>
<sequence length="207" mass="22552">MFTAICSVDVLKSTEFGEFLRSSTYCTNCVSAVLLEERGYLNNPMVFRLFSLLVPKVGKQVLKESVTNLILSRANALVTSDVTQDLKKHVHRVTADLRAVLLVLSVHEGIAPACLGLADYLRSLESHCKDVLSKAEKEKSESEDVPDCPPAKKPRTPPTDEDRPIGPRSPPEPPPPPSEADLLRPLLETVQALLKLLPGGEQSTASS</sequence>
<feature type="region of interest" description="Disordered" evidence="1">
    <location>
        <begin position="135"/>
        <end position="185"/>
    </location>
</feature>
<name>A0A9D4QC68_RHISA</name>
<dbReference type="Proteomes" id="UP000821837">
    <property type="component" value="Chromosome 11"/>
</dbReference>
<evidence type="ECO:0000313" key="3">
    <source>
        <dbReference type="Proteomes" id="UP000821837"/>
    </source>
</evidence>
<evidence type="ECO:0000313" key="2">
    <source>
        <dbReference type="EMBL" id="KAH7972028.1"/>
    </source>
</evidence>
<reference evidence="2" key="1">
    <citation type="journal article" date="2020" name="Cell">
        <title>Large-Scale Comparative Analyses of Tick Genomes Elucidate Their Genetic Diversity and Vector Capacities.</title>
        <authorList>
            <consortium name="Tick Genome and Microbiome Consortium (TIGMIC)"/>
            <person name="Jia N."/>
            <person name="Wang J."/>
            <person name="Shi W."/>
            <person name="Du L."/>
            <person name="Sun Y."/>
            <person name="Zhan W."/>
            <person name="Jiang J.F."/>
            <person name="Wang Q."/>
            <person name="Zhang B."/>
            <person name="Ji P."/>
            <person name="Bell-Sakyi L."/>
            <person name="Cui X.M."/>
            <person name="Yuan T.T."/>
            <person name="Jiang B.G."/>
            <person name="Yang W.F."/>
            <person name="Lam T.T."/>
            <person name="Chang Q.C."/>
            <person name="Ding S.J."/>
            <person name="Wang X.J."/>
            <person name="Zhu J.G."/>
            <person name="Ruan X.D."/>
            <person name="Zhao L."/>
            <person name="Wei J.T."/>
            <person name="Ye R.Z."/>
            <person name="Que T.C."/>
            <person name="Du C.H."/>
            <person name="Zhou Y.H."/>
            <person name="Cheng J.X."/>
            <person name="Dai P.F."/>
            <person name="Guo W.B."/>
            <person name="Han X.H."/>
            <person name="Huang E.J."/>
            <person name="Li L.F."/>
            <person name="Wei W."/>
            <person name="Gao Y.C."/>
            <person name="Liu J.Z."/>
            <person name="Shao H.Z."/>
            <person name="Wang X."/>
            <person name="Wang C.C."/>
            <person name="Yang T.C."/>
            <person name="Huo Q.B."/>
            <person name="Li W."/>
            <person name="Chen H.Y."/>
            <person name="Chen S.E."/>
            <person name="Zhou L.G."/>
            <person name="Ni X.B."/>
            <person name="Tian J.H."/>
            <person name="Sheng Y."/>
            <person name="Liu T."/>
            <person name="Pan Y.S."/>
            <person name="Xia L.Y."/>
            <person name="Li J."/>
            <person name="Zhao F."/>
            <person name="Cao W.C."/>
        </authorList>
    </citation>
    <scope>NUCLEOTIDE SEQUENCE</scope>
    <source>
        <strain evidence="2">Rsan-2018</strain>
    </source>
</reference>
<dbReference type="VEuPathDB" id="VectorBase:RSAN_049948"/>
<organism evidence="2 3">
    <name type="scientific">Rhipicephalus sanguineus</name>
    <name type="common">Brown dog tick</name>
    <name type="synonym">Ixodes sanguineus</name>
    <dbReference type="NCBI Taxonomy" id="34632"/>
    <lineage>
        <taxon>Eukaryota</taxon>
        <taxon>Metazoa</taxon>
        <taxon>Ecdysozoa</taxon>
        <taxon>Arthropoda</taxon>
        <taxon>Chelicerata</taxon>
        <taxon>Arachnida</taxon>
        <taxon>Acari</taxon>
        <taxon>Parasitiformes</taxon>
        <taxon>Ixodida</taxon>
        <taxon>Ixodoidea</taxon>
        <taxon>Ixodidae</taxon>
        <taxon>Rhipicephalinae</taxon>
        <taxon>Rhipicephalus</taxon>
        <taxon>Rhipicephalus</taxon>
    </lineage>
</organism>
<comment type="caution">
    <text evidence="2">The sequence shown here is derived from an EMBL/GenBank/DDBJ whole genome shotgun (WGS) entry which is preliminary data.</text>
</comment>
<gene>
    <name evidence="2" type="ORF">HPB52_005799</name>
</gene>
<proteinExistence type="predicted"/>
<evidence type="ECO:0000256" key="1">
    <source>
        <dbReference type="SAM" id="MobiDB-lite"/>
    </source>
</evidence>
<accession>A0A9D4QC68</accession>
<feature type="compositionally biased region" description="Pro residues" evidence="1">
    <location>
        <begin position="167"/>
        <end position="178"/>
    </location>
</feature>
<keyword evidence="3" id="KW-1185">Reference proteome</keyword>
<protein>
    <submittedName>
        <fullName evidence="2">Uncharacterized protein</fullName>
    </submittedName>
</protein>